<feature type="transmembrane region" description="Helical" evidence="9">
    <location>
        <begin position="246"/>
        <end position="265"/>
    </location>
</feature>
<sequence length="518" mass="55294">MTGALGALRWFARSAAALPLKRAVLIRVGPRTVQRVAGKGLAGVLPGPPPCSVTALCRSATEAGRRQGWRRAVHSAAEATPAGLQASSPLTESGVGLAGVTAPGVWRPLQVALRARDLLWTYLELVKYRLTALVVFSTCAGYIVRSNLGSEATAAGGDPGRSAGISHGRHAFDAYRFVFTTAGTFLCAAAANMMNQVIECGNDARMRRTARRPLPSGRIGVTHAMGVAMLCGIAGVALLLSKVDETTATLGLGNVLLYVSVYTPLKTLTPLNTWVGAIVGAIPPLMGWTAASGGHLRTGSEDERGAWMLAALLFLWQIPHFHALAMLCQADYAAGGYRMLAQVNPVWNARWAWLTSAALLPVGIGMAATGVTSPWFAYENSALALWLLLGATWLLRRPTDVTVARRLFRASITYLPVVLVLLVLHSGQRPTLREEASVHSASGERDRARRWMRPAAGSSETVAEPARPVPPLTTLPEADEWSIAHETHILQAAFAAPFPFLPAPEPVLLPWDARRRSG</sequence>
<dbReference type="GO" id="GO:0006784">
    <property type="term" value="P:heme A biosynthetic process"/>
    <property type="evidence" value="ECO:0007669"/>
    <property type="project" value="TreeGrafter"/>
</dbReference>
<evidence type="ECO:0000256" key="2">
    <source>
        <dbReference type="ARBA" id="ARBA00022679"/>
    </source>
</evidence>
<protein>
    <recommendedName>
        <fullName evidence="7">Heme O synthase</fullName>
    </recommendedName>
</protein>
<feature type="transmembrane region" description="Helical" evidence="9">
    <location>
        <begin position="177"/>
        <end position="198"/>
    </location>
</feature>
<feature type="chain" id="PRO_5043877607" description="Heme O synthase" evidence="10">
    <location>
        <begin position="18"/>
        <end position="518"/>
    </location>
</feature>
<evidence type="ECO:0000256" key="8">
    <source>
        <dbReference type="SAM" id="MobiDB-lite"/>
    </source>
</evidence>
<evidence type="ECO:0000313" key="11">
    <source>
        <dbReference type="EMBL" id="KAK4534480.1"/>
    </source>
</evidence>
<dbReference type="GO" id="GO:0016020">
    <property type="term" value="C:membrane"/>
    <property type="evidence" value="ECO:0007669"/>
    <property type="project" value="UniProtKB-SubCell"/>
</dbReference>
<keyword evidence="5" id="KW-0350">Heme biosynthesis</keyword>
<feature type="transmembrane region" description="Helical" evidence="9">
    <location>
        <begin position="219"/>
        <end position="240"/>
    </location>
</feature>
<dbReference type="InterPro" id="IPR000537">
    <property type="entry name" value="UbiA_prenyltransferase"/>
</dbReference>
<dbReference type="AlphaFoldDB" id="A0AAV9IQX5"/>
<dbReference type="PANTHER" id="PTHR43448:SF2">
    <property type="entry name" value="PROTOHEME IX FARNESYLTRANSFERASE, MITOCHONDRIAL"/>
    <property type="match status" value="1"/>
</dbReference>
<keyword evidence="2" id="KW-0808">Transferase</keyword>
<proteinExistence type="inferred from homology"/>
<name>A0AAV9IQX5_CYACA</name>
<evidence type="ECO:0000256" key="6">
    <source>
        <dbReference type="ARBA" id="ARBA00023136"/>
    </source>
</evidence>
<evidence type="ECO:0000313" key="12">
    <source>
        <dbReference type="Proteomes" id="UP001301350"/>
    </source>
</evidence>
<dbReference type="GO" id="GO:0008495">
    <property type="term" value="F:protoheme IX farnesyltransferase activity"/>
    <property type="evidence" value="ECO:0007669"/>
    <property type="project" value="InterPro"/>
</dbReference>
<feature type="compositionally biased region" description="Basic and acidic residues" evidence="8">
    <location>
        <begin position="434"/>
        <end position="449"/>
    </location>
</feature>
<feature type="transmembrane region" description="Helical" evidence="9">
    <location>
        <begin position="306"/>
        <end position="330"/>
    </location>
</feature>
<dbReference type="Gene3D" id="1.10.357.140">
    <property type="entry name" value="UbiA prenyltransferase"/>
    <property type="match status" value="1"/>
</dbReference>
<evidence type="ECO:0000256" key="3">
    <source>
        <dbReference type="ARBA" id="ARBA00022692"/>
    </source>
</evidence>
<dbReference type="GO" id="GO:0005739">
    <property type="term" value="C:mitochondrion"/>
    <property type="evidence" value="ECO:0007669"/>
    <property type="project" value="TreeGrafter"/>
</dbReference>
<feature type="transmembrane region" description="Helical" evidence="9">
    <location>
        <begin position="407"/>
        <end position="427"/>
    </location>
</feature>
<feature type="transmembrane region" description="Helical" evidence="9">
    <location>
        <begin position="351"/>
        <end position="369"/>
    </location>
</feature>
<feature type="region of interest" description="Disordered" evidence="8">
    <location>
        <begin position="434"/>
        <end position="470"/>
    </location>
</feature>
<evidence type="ECO:0000256" key="10">
    <source>
        <dbReference type="SAM" id="SignalP"/>
    </source>
</evidence>
<keyword evidence="3 9" id="KW-0812">Transmembrane</keyword>
<comment type="caution">
    <text evidence="11">The sequence shown here is derived from an EMBL/GenBank/DDBJ whole genome shotgun (WGS) entry which is preliminary data.</text>
</comment>
<feature type="signal peptide" evidence="10">
    <location>
        <begin position="1"/>
        <end position="17"/>
    </location>
</feature>
<keyword evidence="6 9" id="KW-0472">Membrane</keyword>
<organism evidence="11 12">
    <name type="scientific">Cyanidium caldarium</name>
    <name type="common">Red alga</name>
    <dbReference type="NCBI Taxonomy" id="2771"/>
    <lineage>
        <taxon>Eukaryota</taxon>
        <taxon>Rhodophyta</taxon>
        <taxon>Bangiophyceae</taxon>
        <taxon>Cyanidiales</taxon>
        <taxon>Cyanidiaceae</taxon>
        <taxon>Cyanidium</taxon>
    </lineage>
</organism>
<dbReference type="HAMAP" id="MF_00154">
    <property type="entry name" value="CyoE_CtaB"/>
    <property type="match status" value="1"/>
</dbReference>
<keyword evidence="12" id="KW-1185">Reference proteome</keyword>
<dbReference type="InterPro" id="IPR006369">
    <property type="entry name" value="Protohaem_IX_farnesylTrfase"/>
</dbReference>
<keyword evidence="10" id="KW-0732">Signal</keyword>
<evidence type="ECO:0000256" key="9">
    <source>
        <dbReference type="SAM" id="Phobius"/>
    </source>
</evidence>
<keyword evidence="4 9" id="KW-1133">Transmembrane helix</keyword>
<dbReference type="Pfam" id="PF01040">
    <property type="entry name" value="UbiA"/>
    <property type="match status" value="1"/>
</dbReference>
<comment type="subcellular location">
    <subcellularLocation>
        <location evidence="1">Membrane</location>
        <topology evidence="1">Multi-pass membrane protein</topology>
    </subcellularLocation>
</comment>
<dbReference type="Proteomes" id="UP001301350">
    <property type="component" value="Unassembled WGS sequence"/>
</dbReference>
<dbReference type="NCBIfam" id="TIGR01473">
    <property type="entry name" value="cyoE_ctaB"/>
    <property type="match status" value="1"/>
</dbReference>
<accession>A0AAV9IQX5</accession>
<gene>
    <name evidence="11" type="ORF">CDCA_CDCA02G0505</name>
</gene>
<evidence type="ECO:0000256" key="7">
    <source>
        <dbReference type="ARBA" id="ARBA00030253"/>
    </source>
</evidence>
<feature type="transmembrane region" description="Helical" evidence="9">
    <location>
        <begin position="375"/>
        <end position="395"/>
    </location>
</feature>
<dbReference type="PANTHER" id="PTHR43448">
    <property type="entry name" value="PROTOHEME IX FARNESYLTRANSFERASE, MITOCHONDRIAL"/>
    <property type="match status" value="1"/>
</dbReference>
<evidence type="ECO:0000256" key="4">
    <source>
        <dbReference type="ARBA" id="ARBA00022989"/>
    </source>
</evidence>
<evidence type="ECO:0000256" key="5">
    <source>
        <dbReference type="ARBA" id="ARBA00023133"/>
    </source>
</evidence>
<feature type="transmembrane region" description="Helical" evidence="9">
    <location>
        <begin position="272"/>
        <end position="291"/>
    </location>
</feature>
<dbReference type="InterPro" id="IPR044878">
    <property type="entry name" value="UbiA_sf"/>
</dbReference>
<dbReference type="FunFam" id="1.10.357.140:FF:000006">
    <property type="entry name" value="Protoheme IX farnesyltransferase, mitochondrial"/>
    <property type="match status" value="1"/>
</dbReference>
<reference evidence="11 12" key="1">
    <citation type="submission" date="2022-07" db="EMBL/GenBank/DDBJ databases">
        <title>Genome-wide signatures of adaptation to extreme environments.</title>
        <authorList>
            <person name="Cho C.H."/>
            <person name="Yoon H.S."/>
        </authorList>
    </citation>
    <scope>NUCLEOTIDE SEQUENCE [LARGE SCALE GENOMIC DNA]</scope>
    <source>
        <strain evidence="11 12">DBV 063 E5</strain>
    </source>
</reference>
<dbReference type="EMBL" id="JANCYW010000002">
    <property type="protein sequence ID" value="KAK4534480.1"/>
    <property type="molecule type" value="Genomic_DNA"/>
</dbReference>
<dbReference type="CDD" id="cd13957">
    <property type="entry name" value="PT_UbiA_Cox10"/>
    <property type="match status" value="1"/>
</dbReference>
<evidence type="ECO:0000256" key="1">
    <source>
        <dbReference type="ARBA" id="ARBA00004141"/>
    </source>
</evidence>